<dbReference type="PANTHER" id="PTHR43342">
    <property type="entry name" value="NADH-QUINONE OXIDOREDUCTASE, E SUBUNIT"/>
    <property type="match status" value="1"/>
</dbReference>
<reference evidence="8 9" key="1">
    <citation type="journal article" date="2015" name="Stand. Genomic Sci.">
        <title>Genomic Encyclopedia of Bacterial and Archaeal Type Strains, Phase III: the genomes of soil and plant-associated and newly described type strains.</title>
        <authorList>
            <person name="Whitman W.B."/>
            <person name="Woyke T."/>
            <person name="Klenk H.P."/>
            <person name="Zhou Y."/>
            <person name="Lilburn T.G."/>
            <person name="Beck B.J."/>
            <person name="De Vos P."/>
            <person name="Vandamme P."/>
            <person name="Eisen J.A."/>
            <person name="Garrity G."/>
            <person name="Hugenholtz P."/>
            <person name="Kyrpides N.C."/>
        </authorList>
    </citation>
    <scope>NUCLEOTIDE SEQUENCE [LARGE SCALE GENOMIC DNA]</scope>
    <source>
        <strain evidence="8 9">CGMCC 1.7748</strain>
    </source>
</reference>
<evidence type="ECO:0000256" key="7">
    <source>
        <dbReference type="PIRSR" id="PIRSR000216-1"/>
    </source>
</evidence>
<keyword evidence="9" id="KW-1185">Reference proteome</keyword>
<feature type="binding site" evidence="7">
    <location>
        <position position="138"/>
    </location>
    <ligand>
        <name>[2Fe-2S] cluster</name>
        <dbReference type="ChEBI" id="CHEBI:190135"/>
    </ligand>
</feature>
<accession>A0A562KKN1</accession>
<dbReference type="AlphaFoldDB" id="A0A562KKN1"/>
<dbReference type="PIRSF" id="PIRSF000216">
    <property type="entry name" value="NADH_DH_24kDa"/>
    <property type="match status" value="1"/>
</dbReference>
<gene>
    <name evidence="8" type="ORF">IQ35_00897</name>
</gene>
<evidence type="ECO:0000256" key="6">
    <source>
        <dbReference type="ARBA" id="ARBA00034078"/>
    </source>
</evidence>
<feature type="binding site" evidence="7">
    <location>
        <position position="134"/>
    </location>
    <ligand>
        <name>[2Fe-2S] cluster</name>
        <dbReference type="ChEBI" id="CHEBI:190135"/>
    </ligand>
</feature>
<dbReference type="InterPro" id="IPR041921">
    <property type="entry name" value="NuoE_N"/>
</dbReference>
<dbReference type="InterPro" id="IPR028431">
    <property type="entry name" value="NADP_DH_HndA-like"/>
</dbReference>
<evidence type="ECO:0000256" key="3">
    <source>
        <dbReference type="ARBA" id="ARBA00022723"/>
    </source>
</evidence>
<evidence type="ECO:0000256" key="5">
    <source>
        <dbReference type="ARBA" id="ARBA00023014"/>
    </source>
</evidence>
<proteinExistence type="inferred from homology"/>
<dbReference type="Gene3D" id="1.10.10.1590">
    <property type="entry name" value="NADH-quinone oxidoreductase subunit E"/>
    <property type="match status" value="1"/>
</dbReference>
<dbReference type="Gene3D" id="3.40.30.10">
    <property type="entry name" value="Glutaredoxin"/>
    <property type="match status" value="1"/>
</dbReference>
<feature type="binding site" evidence="7">
    <location>
        <position position="98"/>
    </location>
    <ligand>
        <name>[2Fe-2S] cluster</name>
        <dbReference type="ChEBI" id="CHEBI:190135"/>
    </ligand>
</feature>
<evidence type="ECO:0000256" key="1">
    <source>
        <dbReference type="ARBA" id="ARBA00010643"/>
    </source>
</evidence>
<dbReference type="GO" id="GO:0016491">
    <property type="term" value="F:oxidoreductase activity"/>
    <property type="evidence" value="ECO:0007669"/>
    <property type="project" value="InterPro"/>
</dbReference>
<keyword evidence="3 7" id="KW-0479">Metal-binding</keyword>
<sequence length="168" mass="18013">MHSLENPREDATLIRLEAADALIAQWTRRHGAARDQLLPLLHMLQEEMGFVDDALVAPIAAAFNLSRADVHGVVTFYHDFRRVPAGRHVVKICRAESCQARGGAAIEAAAAERLGVAMGGTRRDGQVTLEAVYCLGLCAVGPNALVDGRPVARVDVGRLDAIAREIAA</sequence>
<dbReference type="Pfam" id="PF01257">
    <property type="entry name" value="2Fe-2S_thioredx"/>
    <property type="match status" value="1"/>
</dbReference>
<comment type="caution">
    <text evidence="8">The sequence shown here is derived from an EMBL/GenBank/DDBJ whole genome shotgun (WGS) entry which is preliminary data.</text>
</comment>
<dbReference type="EMBL" id="VLKK01000003">
    <property type="protein sequence ID" value="TWH95815.1"/>
    <property type="molecule type" value="Genomic_DNA"/>
</dbReference>
<keyword evidence="5 7" id="KW-0411">Iron-sulfur</keyword>
<dbReference type="PANTHER" id="PTHR43342:SF1">
    <property type="entry name" value="BIFURCATING [FEFE] HYDROGENASE GAMMA SUBUNIT"/>
    <property type="match status" value="1"/>
</dbReference>
<dbReference type="PROSITE" id="PS01099">
    <property type="entry name" value="COMPLEX1_24K"/>
    <property type="match status" value="1"/>
</dbReference>
<evidence type="ECO:0000313" key="9">
    <source>
        <dbReference type="Proteomes" id="UP000316624"/>
    </source>
</evidence>
<feature type="binding site" evidence="7">
    <location>
        <position position="93"/>
    </location>
    <ligand>
        <name>[2Fe-2S] cluster</name>
        <dbReference type="ChEBI" id="CHEBI:190135"/>
    </ligand>
</feature>
<dbReference type="GO" id="GO:0051537">
    <property type="term" value="F:2 iron, 2 sulfur cluster binding"/>
    <property type="evidence" value="ECO:0007669"/>
    <property type="project" value="UniProtKB-KW"/>
</dbReference>
<evidence type="ECO:0000256" key="2">
    <source>
        <dbReference type="ARBA" id="ARBA00022714"/>
    </source>
</evidence>
<evidence type="ECO:0000256" key="4">
    <source>
        <dbReference type="ARBA" id="ARBA00023004"/>
    </source>
</evidence>
<dbReference type="InterPro" id="IPR002023">
    <property type="entry name" value="NuoE-like"/>
</dbReference>
<evidence type="ECO:0000313" key="8">
    <source>
        <dbReference type="EMBL" id="TWH95815.1"/>
    </source>
</evidence>
<comment type="similarity">
    <text evidence="1">Belongs to the complex I 24 kDa subunit family.</text>
</comment>
<protein>
    <submittedName>
        <fullName evidence="8">Formate dehydrogenase gamma subunit</fullName>
    </submittedName>
</protein>
<comment type="cofactor">
    <cofactor evidence="7">
        <name>[2Fe-2S] cluster</name>
        <dbReference type="ChEBI" id="CHEBI:190135"/>
    </cofactor>
    <text evidence="7">Binds 1 [2Fe-2S] cluster.</text>
</comment>
<keyword evidence="2 7" id="KW-0001">2Fe-2S</keyword>
<comment type="cofactor">
    <cofactor evidence="6">
        <name>[2Fe-2S] cluster</name>
        <dbReference type="ChEBI" id="CHEBI:190135"/>
    </cofactor>
</comment>
<dbReference type="Proteomes" id="UP000316624">
    <property type="component" value="Unassembled WGS sequence"/>
</dbReference>
<dbReference type="GO" id="GO:0046872">
    <property type="term" value="F:metal ion binding"/>
    <property type="evidence" value="ECO:0007669"/>
    <property type="project" value="UniProtKB-KW"/>
</dbReference>
<dbReference type="InterPro" id="IPR036249">
    <property type="entry name" value="Thioredoxin-like_sf"/>
</dbReference>
<keyword evidence="4 7" id="KW-0408">Iron</keyword>
<name>A0A562KKN1_SPHWJ</name>
<organism evidence="8 9">
    <name type="scientific">Sphingobium wenxiniae (strain DSM 21828 / CGMCC 1.7748 / JZ-1)</name>
    <dbReference type="NCBI Taxonomy" id="595605"/>
    <lineage>
        <taxon>Bacteria</taxon>
        <taxon>Pseudomonadati</taxon>
        <taxon>Pseudomonadota</taxon>
        <taxon>Alphaproteobacteria</taxon>
        <taxon>Sphingomonadales</taxon>
        <taxon>Sphingomonadaceae</taxon>
        <taxon>Sphingobium</taxon>
    </lineage>
</organism>
<dbReference type="SUPFAM" id="SSF52833">
    <property type="entry name" value="Thioredoxin-like"/>
    <property type="match status" value="1"/>
</dbReference>